<proteinExistence type="predicted"/>
<dbReference type="AlphaFoldDB" id="W0UYW8"/>
<accession>W0UYW8</accession>
<dbReference type="HOGENOM" id="CLU_3252697_0_0_4"/>
<evidence type="ECO:0000313" key="2">
    <source>
        <dbReference type="Proteomes" id="UP000027604"/>
    </source>
</evidence>
<dbReference type="STRING" id="1349767.GJA_173"/>
<gene>
    <name evidence="1" type="ORF">GJA_173</name>
</gene>
<name>W0UYW8_9BURK</name>
<dbReference type="EMBL" id="HG322949">
    <property type="protein sequence ID" value="CDG80836.1"/>
    <property type="molecule type" value="Genomic_DNA"/>
</dbReference>
<sequence length="42" mass="4942">MIKEESRQARLQLNTSFSIEKHLVSFAKHLHAPFTTMMKILQ</sequence>
<organism evidence="1 2">
    <name type="scientific">Janthinobacterium agaricidamnosum NBRC 102515 = DSM 9628</name>
    <dbReference type="NCBI Taxonomy" id="1349767"/>
    <lineage>
        <taxon>Bacteria</taxon>
        <taxon>Pseudomonadati</taxon>
        <taxon>Pseudomonadota</taxon>
        <taxon>Betaproteobacteria</taxon>
        <taxon>Burkholderiales</taxon>
        <taxon>Oxalobacteraceae</taxon>
        <taxon>Janthinobacterium</taxon>
    </lineage>
</organism>
<dbReference type="KEGG" id="jag:GJA_173"/>
<dbReference type="Proteomes" id="UP000027604">
    <property type="component" value="Chromosome I"/>
</dbReference>
<protein>
    <submittedName>
        <fullName evidence="1">Uncharacterized protein</fullName>
    </submittedName>
</protein>
<dbReference type="PATRIC" id="fig|1349767.4.peg.4811"/>
<reference evidence="1 2" key="1">
    <citation type="journal article" date="2015" name="Genome Announc.">
        <title>Genome Sequence of Mushroom Soft-Rot Pathogen Janthinobacterium agaricidamnosum.</title>
        <authorList>
            <person name="Graupner K."/>
            <person name="Lackner G."/>
            <person name="Hertweck C."/>
        </authorList>
    </citation>
    <scope>NUCLEOTIDE SEQUENCE [LARGE SCALE GENOMIC DNA]</scope>
    <source>
        <strain evidence="2">NBRC 102515 / DSM 9628</strain>
    </source>
</reference>
<keyword evidence="2" id="KW-1185">Reference proteome</keyword>
<evidence type="ECO:0000313" key="1">
    <source>
        <dbReference type="EMBL" id="CDG80836.1"/>
    </source>
</evidence>